<proteinExistence type="predicted"/>
<dbReference type="GO" id="GO:0003677">
    <property type="term" value="F:DNA binding"/>
    <property type="evidence" value="ECO:0007669"/>
    <property type="project" value="UniProtKB-KW"/>
</dbReference>
<organism evidence="7 8">
    <name type="scientific">Bimuria novae-zelandiae CBS 107.79</name>
    <dbReference type="NCBI Taxonomy" id="1447943"/>
    <lineage>
        <taxon>Eukaryota</taxon>
        <taxon>Fungi</taxon>
        <taxon>Dikarya</taxon>
        <taxon>Ascomycota</taxon>
        <taxon>Pezizomycotina</taxon>
        <taxon>Dothideomycetes</taxon>
        <taxon>Pleosporomycetidae</taxon>
        <taxon>Pleosporales</taxon>
        <taxon>Massarineae</taxon>
        <taxon>Didymosphaeriaceae</taxon>
        <taxon>Bimuria</taxon>
    </lineage>
</organism>
<evidence type="ECO:0000313" key="8">
    <source>
        <dbReference type="Proteomes" id="UP000800036"/>
    </source>
</evidence>
<evidence type="ECO:0000256" key="2">
    <source>
        <dbReference type="ARBA" id="ARBA00022833"/>
    </source>
</evidence>
<gene>
    <name evidence="7" type="ORF">BU23DRAFT_562045</name>
</gene>
<dbReference type="EMBL" id="ML976793">
    <property type="protein sequence ID" value="KAF1964325.1"/>
    <property type="molecule type" value="Genomic_DNA"/>
</dbReference>
<reference evidence="7" key="1">
    <citation type="journal article" date="2020" name="Stud. Mycol.">
        <title>101 Dothideomycetes genomes: a test case for predicting lifestyles and emergence of pathogens.</title>
        <authorList>
            <person name="Haridas S."/>
            <person name="Albert R."/>
            <person name="Binder M."/>
            <person name="Bloem J."/>
            <person name="Labutti K."/>
            <person name="Salamov A."/>
            <person name="Andreopoulos B."/>
            <person name="Baker S."/>
            <person name="Barry K."/>
            <person name="Bills G."/>
            <person name="Bluhm B."/>
            <person name="Cannon C."/>
            <person name="Castanera R."/>
            <person name="Culley D."/>
            <person name="Daum C."/>
            <person name="Ezra D."/>
            <person name="Gonzalez J."/>
            <person name="Henrissat B."/>
            <person name="Kuo A."/>
            <person name="Liang C."/>
            <person name="Lipzen A."/>
            <person name="Lutzoni F."/>
            <person name="Magnuson J."/>
            <person name="Mondo S."/>
            <person name="Nolan M."/>
            <person name="Ohm R."/>
            <person name="Pangilinan J."/>
            <person name="Park H.-J."/>
            <person name="Ramirez L."/>
            <person name="Alfaro M."/>
            <person name="Sun H."/>
            <person name="Tritt A."/>
            <person name="Yoshinaga Y."/>
            <person name="Zwiers L.-H."/>
            <person name="Turgeon B."/>
            <person name="Goodwin S."/>
            <person name="Spatafora J."/>
            <person name="Crous P."/>
            <person name="Grigoriev I."/>
        </authorList>
    </citation>
    <scope>NUCLEOTIDE SEQUENCE</scope>
    <source>
        <strain evidence="7">CBS 107.79</strain>
    </source>
</reference>
<sequence length="255" mass="28328">MSCGYSLYVMLVTNEVYHVHQFLQRSYDLHSIEDRARRRQDCIGVDQGLQDWRARFEAVQVQIQVGGGEEPNSTLIHCALDLATISLYQPLIFPSQDATPGTWNHAVRRCLDAADGITHSLQLLPPSNLQNISPLIIPCVFVAARFCLVHARLFKTGGAHNLDVLAEKLKACALRWPYAKRLEKVLSAAMAGEECGEGLPVQFWDLRYSYLDVDEALRAWEEGGGEELGQELVSTAAEVVDGLDAENGSTMMRVV</sequence>
<dbReference type="CDD" id="cd12148">
    <property type="entry name" value="fungal_TF_MHR"/>
    <property type="match status" value="1"/>
</dbReference>
<dbReference type="PANTHER" id="PTHR31313">
    <property type="entry name" value="TY1 ENHANCER ACTIVATOR"/>
    <property type="match status" value="1"/>
</dbReference>
<protein>
    <submittedName>
        <fullName evidence="7">Uncharacterized protein</fullName>
    </submittedName>
</protein>
<keyword evidence="6" id="KW-0539">Nucleus</keyword>
<dbReference type="GO" id="GO:0046872">
    <property type="term" value="F:metal ion binding"/>
    <property type="evidence" value="ECO:0007669"/>
    <property type="project" value="UniProtKB-KW"/>
</dbReference>
<dbReference type="InterPro" id="IPR051615">
    <property type="entry name" value="Transcr_Regulatory_Elem"/>
</dbReference>
<keyword evidence="4" id="KW-0238">DNA-binding</keyword>
<keyword evidence="1" id="KW-0479">Metal-binding</keyword>
<dbReference type="OrthoDB" id="3862662at2759"/>
<name>A0A6A5UHG9_9PLEO</name>
<dbReference type="AlphaFoldDB" id="A0A6A5UHG9"/>
<keyword evidence="2" id="KW-0862">Zinc</keyword>
<keyword evidence="3" id="KW-0805">Transcription regulation</keyword>
<evidence type="ECO:0000313" key="7">
    <source>
        <dbReference type="EMBL" id="KAF1964325.1"/>
    </source>
</evidence>
<evidence type="ECO:0000256" key="4">
    <source>
        <dbReference type="ARBA" id="ARBA00023125"/>
    </source>
</evidence>
<evidence type="ECO:0000256" key="3">
    <source>
        <dbReference type="ARBA" id="ARBA00023015"/>
    </source>
</evidence>
<keyword evidence="8" id="KW-1185">Reference proteome</keyword>
<dbReference type="PANTHER" id="PTHR31313:SF81">
    <property type="entry name" value="TY1 ENHANCER ACTIVATOR"/>
    <property type="match status" value="1"/>
</dbReference>
<evidence type="ECO:0000256" key="6">
    <source>
        <dbReference type="ARBA" id="ARBA00023242"/>
    </source>
</evidence>
<accession>A0A6A5UHG9</accession>
<keyword evidence="5" id="KW-0804">Transcription</keyword>
<dbReference type="Proteomes" id="UP000800036">
    <property type="component" value="Unassembled WGS sequence"/>
</dbReference>
<evidence type="ECO:0000256" key="5">
    <source>
        <dbReference type="ARBA" id="ARBA00023163"/>
    </source>
</evidence>
<evidence type="ECO:0000256" key="1">
    <source>
        <dbReference type="ARBA" id="ARBA00022723"/>
    </source>
</evidence>